<gene>
    <name evidence="1" type="ORF">QRT03_09250</name>
</gene>
<evidence type="ECO:0000313" key="2">
    <source>
        <dbReference type="Proteomes" id="UP001231924"/>
    </source>
</evidence>
<accession>A0ABT7M685</accession>
<dbReference type="RefSeq" id="WP_286052386.1">
    <property type="nucleotide sequence ID" value="NZ_JASVWF010000002.1"/>
</dbReference>
<protein>
    <submittedName>
        <fullName evidence="1">Uncharacterized protein</fullName>
    </submittedName>
</protein>
<organism evidence="1 2">
    <name type="scientific">Actinomycetospora termitidis</name>
    <dbReference type="NCBI Taxonomy" id="3053470"/>
    <lineage>
        <taxon>Bacteria</taxon>
        <taxon>Bacillati</taxon>
        <taxon>Actinomycetota</taxon>
        <taxon>Actinomycetes</taxon>
        <taxon>Pseudonocardiales</taxon>
        <taxon>Pseudonocardiaceae</taxon>
        <taxon>Actinomycetospora</taxon>
    </lineage>
</organism>
<reference evidence="1 2" key="1">
    <citation type="submission" date="2023-06" db="EMBL/GenBank/DDBJ databases">
        <title>Actinomycetospora Odt1-22.</title>
        <authorList>
            <person name="Supong K."/>
        </authorList>
    </citation>
    <scope>NUCLEOTIDE SEQUENCE [LARGE SCALE GENOMIC DNA]</scope>
    <source>
        <strain evidence="1 2">Odt1-22</strain>
    </source>
</reference>
<comment type="caution">
    <text evidence="1">The sequence shown here is derived from an EMBL/GenBank/DDBJ whole genome shotgun (WGS) entry which is preliminary data.</text>
</comment>
<evidence type="ECO:0000313" key="1">
    <source>
        <dbReference type="EMBL" id="MDL5156140.1"/>
    </source>
</evidence>
<keyword evidence="2" id="KW-1185">Reference proteome</keyword>
<sequence>MTRGVERVVVEFDARAGLSELERIVGLLRGRRHPVVGLESDLTGESAVVAIWGPGLHGGDDDALVLRRLRRLPGVLHARIVSPVEAR</sequence>
<dbReference type="Proteomes" id="UP001231924">
    <property type="component" value="Unassembled WGS sequence"/>
</dbReference>
<name>A0ABT7M685_9PSEU</name>
<dbReference type="EMBL" id="JASVWF010000002">
    <property type="protein sequence ID" value="MDL5156140.1"/>
    <property type="molecule type" value="Genomic_DNA"/>
</dbReference>
<proteinExistence type="predicted"/>